<keyword evidence="2 4" id="KW-0238">DNA-binding</keyword>
<protein>
    <submittedName>
        <fullName evidence="6">TetR family transcriptional regulator</fullName>
    </submittedName>
</protein>
<dbReference type="PANTHER" id="PTHR30055">
    <property type="entry name" value="HTH-TYPE TRANSCRIPTIONAL REGULATOR RUTR"/>
    <property type="match status" value="1"/>
</dbReference>
<dbReference type="SUPFAM" id="SSF46689">
    <property type="entry name" value="Homeodomain-like"/>
    <property type="match status" value="1"/>
</dbReference>
<dbReference type="Proteomes" id="UP001597024">
    <property type="component" value="Unassembled WGS sequence"/>
</dbReference>
<feature type="domain" description="HTH tetR-type" evidence="5">
    <location>
        <begin position="1"/>
        <end position="59"/>
    </location>
</feature>
<feature type="DNA-binding region" description="H-T-H motif" evidence="4">
    <location>
        <begin position="22"/>
        <end position="41"/>
    </location>
</feature>
<dbReference type="PROSITE" id="PS50977">
    <property type="entry name" value="HTH_TETR_2"/>
    <property type="match status" value="1"/>
</dbReference>
<proteinExistence type="predicted"/>
<gene>
    <name evidence="6" type="ORF">ACFQ08_26405</name>
</gene>
<comment type="caution">
    <text evidence="6">The sequence shown here is derived from an EMBL/GenBank/DDBJ whole genome shotgun (WGS) entry which is preliminary data.</text>
</comment>
<sequence>MRAELAARALELFTERGFDETTVDDIARAAGMSKRSFFRYFPTKEDALLGELEATAEQVAQEISARPPQEGPWECLHTVLRGWEAHINTQIEVLRLIESTPPLRARLLQKRDEARALIIEALTGRGLSPLEADLASVAAGAALDTVAREWLRTGGSADRLALTDQVFAMLRPAFLS</sequence>
<accession>A0ABW3DYE9</accession>
<reference evidence="7" key="1">
    <citation type="journal article" date="2019" name="Int. J. Syst. Evol. Microbiol.">
        <title>The Global Catalogue of Microorganisms (GCM) 10K type strain sequencing project: providing services to taxonomists for standard genome sequencing and annotation.</title>
        <authorList>
            <consortium name="The Broad Institute Genomics Platform"/>
            <consortium name="The Broad Institute Genome Sequencing Center for Infectious Disease"/>
            <person name="Wu L."/>
            <person name="Ma J."/>
        </authorList>
    </citation>
    <scope>NUCLEOTIDE SEQUENCE [LARGE SCALE GENOMIC DNA]</scope>
    <source>
        <strain evidence="7">CCUG 62974</strain>
    </source>
</reference>
<dbReference type="Gene3D" id="1.10.357.10">
    <property type="entry name" value="Tetracycline Repressor, domain 2"/>
    <property type="match status" value="1"/>
</dbReference>
<dbReference type="InterPro" id="IPR009057">
    <property type="entry name" value="Homeodomain-like_sf"/>
</dbReference>
<evidence type="ECO:0000256" key="4">
    <source>
        <dbReference type="PROSITE-ProRule" id="PRU00335"/>
    </source>
</evidence>
<dbReference type="PRINTS" id="PR00455">
    <property type="entry name" value="HTHTETR"/>
</dbReference>
<evidence type="ECO:0000256" key="1">
    <source>
        <dbReference type="ARBA" id="ARBA00023015"/>
    </source>
</evidence>
<keyword evidence="3" id="KW-0804">Transcription</keyword>
<dbReference type="Pfam" id="PF17754">
    <property type="entry name" value="TetR_C_14"/>
    <property type="match status" value="1"/>
</dbReference>
<name>A0ABW3DYE9_9ACTN</name>
<keyword evidence="1" id="KW-0805">Transcription regulation</keyword>
<dbReference type="InterPro" id="IPR001647">
    <property type="entry name" value="HTH_TetR"/>
</dbReference>
<evidence type="ECO:0000256" key="2">
    <source>
        <dbReference type="ARBA" id="ARBA00023125"/>
    </source>
</evidence>
<dbReference type="InterPro" id="IPR041347">
    <property type="entry name" value="MftR_C"/>
</dbReference>
<keyword evidence="7" id="KW-1185">Reference proteome</keyword>
<dbReference type="InterPro" id="IPR050109">
    <property type="entry name" value="HTH-type_TetR-like_transc_reg"/>
</dbReference>
<evidence type="ECO:0000256" key="3">
    <source>
        <dbReference type="ARBA" id="ARBA00023163"/>
    </source>
</evidence>
<evidence type="ECO:0000259" key="5">
    <source>
        <dbReference type="PROSITE" id="PS50977"/>
    </source>
</evidence>
<dbReference type="Pfam" id="PF00440">
    <property type="entry name" value="TetR_N"/>
    <property type="match status" value="1"/>
</dbReference>
<evidence type="ECO:0000313" key="6">
    <source>
        <dbReference type="EMBL" id="MFD0888087.1"/>
    </source>
</evidence>
<dbReference type="PANTHER" id="PTHR30055:SF238">
    <property type="entry name" value="MYCOFACTOCIN BIOSYNTHESIS TRANSCRIPTIONAL REGULATOR MFTR-RELATED"/>
    <property type="match status" value="1"/>
</dbReference>
<evidence type="ECO:0000313" key="7">
    <source>
        <dbReference type="Proteomes" id="UP001597024"/>
    </source>
</evidence>
<dbReference type="EMBL" id="JBHTHX010001182">
    <property type="protein sequence ID" value="MFD0888087.1"/>
    <property type="molecule type" value="Genomic_DNA"/>
</dbReference>
<organism evidence="6 7">
    <name type="scientific">Streptosporangium algeriense</name>
    <dbReference type="NCBI Taxonomy" id="1682748"/>
    <lineage>
        <taxon>Bacteria</taxon>
        <taxon>Bacillati</taxon>
        <taxon>Actinomycetota</taxon>
        <taxon>Actinomycetes</taxon>
        <taxon>Streptosporangiales</taxon>
        <taxon>Streptosporangiaceae</taxon>
        <taxon>Streptosporangium</taxon>
    </lineage>
</organism>